<evidence type="ECO:0000256" key="1">
    <source>
        <dbReference type="ARBA" id="ARBA00004196"/>
    </source>
</evidence>
<dbReference type="Gene3D" id="2.40.50.100">
    <property type="match status" value="1"/>
</dbReference>
<dbReference type="FunFam" id="2.40.30.170:FF:000010">
    <property type="entry name" value="Efflux RND transporter periplasmic adaptor subunit"/>
    <property type="match status" value="1"/>
</dbReference>
<feature type="region of interest" description="Disordered" evidence="4">
    <location>
        <begin position="358"/>
        <end position="377"/>
    </location>
</feature>
<evidence type="ECO:0000313" key="9">
    <source>
        <dbReference type="Proteomes" id="UP000286934"/>
    </source>
</evidence>
<evidence type="ECO:0000259" key="6">
    <source>
        <dbReference type="Pfam" id="PF25954"/>
    </source>
</evidence>
<dbReference type="Gene3D" id="1.10.287.470">
    <property type="entry name" value="Helix hairpin bin"/>
    <property type="match status" value="1"/>
</dbReference>
<dbReference type="GO" id="GO:0015562">
    <property type="term" value="F:efflux transmembrane transporter activity"/>
    <property type="evidence" value="ECO:0007669"/>
    <property type="project" value="TreeGrafter"/>
</dbReference>
<dbReference type="Gene3D" id="2.40.420.20">
    <property type="match status" value="1"/>
</dbReference>
<dbReference type="Pfam" id="PF25967">
    <property type="entry name" value="RND-MFP_C"/>
    <property type="match status" value="1"/>
</dbReference>
<accession>A0A432WX23</accession>
<dbReference type="InterPro" id="IPR058792">
    <property type="entry name" value="Beta-barrel_RND_2"/>
</dbReference>
<comment type="subcellular location">
    <subcellularLocation>
        <location evidence="1">Cell envelope</location>
    </subcellularLocation>
</comment>
<evidence type="ECO:0000313" key="8">
    <source>
        <dbReference type="EMBL" id="RUO38305.1"/>
    </source>
</evidence>
<dbReference type="Gene3D" id="2.40.30.170">
    <property type="match status" value="1"/>
</dbReference>
<dbReference type="SUPFAM" id="SSF111369">
    <property type="entry name" value="HlyD-like secretion proteins"/>
    <property type="match status" value="1"/>
</dbReference>
<dbReference type="PANTHER" id="PTHR30469:SF11">
    <property type="entry name" value="BLL4320 PROTEIN"/>
    <property type="match status" value="1"/>
</dbReference>
<name>A0A432WX23_9GAMM</name>
<comment type="similarity">
    <text evidence="2">Belongs to the membrane fusion protein (MFP) (TC 8.A.1) family.</text>
</comment>
<evidence type="ECO:0000259" key="5">
    <source>
        <dbReference type="Pfam" id="PF25917"/>
    </source>
</evidence>
<dbReference type="InterPro" id="IPR006143">
    <property type="entry name" value="RND_pump_MFP"/>
</dbReference>
<evidence type="ECO:0000259" key="7">
    <source>
        <dbReference type="Pfam" id="PF25967"/>
    </source>
</evidence>
<dbReference type="RefSeq" id="WP_126805527.1">
    <property type="nucleotide sequence ID" value="NZ_PIPP01000001.1"/>
</dbReference>
<dbReference type="InterPro" id="IPR058625">
    <property type="entry name" value="MdtA-like_BSH"/>
</dbReference>
<reference evidence="9" key="1">
    <citation type="journal article" date="2018" name="Front. Microbiol.">
        <title>Genome-Based Analysis Reveals the Taxonomy and Diversity of the Family Idiomarinaceae.</title>
        <authorList>
            <person name="Liu Y."/>
            <person name="Lai Q."/>
            <person name="Shao Z."/>
        </authorList>
    </citation>
    <scope>NUCLEOTIDE SEQUENCE [LARGE SCALE GENOMIC DNA]</scope>
    <source>
        <strain evidence="9">AIS</strain>
    </source>
</reference>
<dbReference type="PANTHER" id="PTHR30469">
    <property type="entry name" value="MULTIDRUG RESISTANCE PROTEIN MDTA"/>
    <property type="match status" value="1"/>
</dbReference>
<evidence type="ECO:0000256" key="4">
    <source>
        <dbReference type="SAM" id="MobiDB-lite"/>
    </source>
</evidence>
<comment type="caution">
    <text evidence="8">The sequence shown here is derived from an EMBL/GenBank/DDBJ whole genome shotgun (WGS) entry which is preliminary data.</text>
</comment>
<dbReference type="InterPro" id="IPR058627">
    <property type="entry name" value="MdtA-like_C"/>
</dbReference>
<feature type="domain" description="CusB-like beta-barrel" evidence="6">
    <location>
        <begin position="206"/>
        <end position="280"/>
    </location>
</feature>
<feature type="domain" description="Multidrug resistance protein MdtA-like barrel-sandwich hybrid" evidence="5">
    <location>
        <begin position="78"/>
        <end position="196"/>
    </location>
</feature>
<feature type="domain" description="Multidrug resistance protein MdtA-like C-terminal permuted SH3" evidence="7">
    <location>
        <begin position="287"/>
        <end position="347"/>
    </location>
</feature>
<gene>
    <name evidence="8" type="ORF">CWE13_01270</name>
</gene>
<dbReference type="GO" id="GO:1990281">
    <property type="term" value="C:efflux pump complex"/>
    <property type="evidence" value="ECO:0007669"/>
    <property type="project" value="TreeGrafter"/>
</dbReference>
<dbReference type="NCBIfam" id="TIGR01730">
    <property type="entry name" value="RND_mfp"/>
    <property type="match status" value="1"/>
</dbReference>
<dbReference type="Proteomes" id="UP000286934">
    <property type="component" value="Unassembled WGS sequence"/>
</dbReference>
<protein>
    <submittedName>
        <fullName evidence="8">Efflux transporter periplasmic adaptor subunit</fullName>
    </submittedName>
</protein>
<dbReference type="OrthoDB" id="9806939at2"/>
<dbReference type="AlphaFoldDB" id="A0A432WX23"/>
<evidence type="ECO:0000256" key="2">
    <source>
        <dbReference type="ARBA" id="ARBA00009477"/>
    </source>
</evidence>
<dbReference type="Pfam" id="PF25954">
    <property type="entry name" value="Beta-barrel_RND_2"/>
    <property type="match status" value="1"/>
</dbReference>
<keyword evidence="3" id="KW-0813">Transport</keyword>
<sequence>MKGKASVTKRMVLMLVLSIIVFGLIFGLKAVGTYSMNNFFDNMPAPTATITATEVSEETWREQTTSIGSFRAVNGTHLSAQVGGVITSIQFENGTAVEEGDVLVTLDTDIDEAERARLAAQLEIARTEAERLKPLAESQNISESDVARAESEVAQVSAALQAQDALIRQKTIRAPFSGTLGIRQVNLGEYVAPGTPLVSLQSTDPIYLNFTLPEQRIADVHLGMAITASVDAYQNELFTGEITALAPQVQESTRSIEIQASFANAEAKLMPGMFSRVALDIAEPRSVLVIPRTAVQFNPFGNVVYVISGDDELQVQQRLIKTGQVQGDLIEVSEGLELGERIATSGLLKLRNNAAVKINDDPDVQPPAEREPRPANR</sequence>
<dbReference type="EMBL" id="PIPP01000001">
    <property type="protein sequence ID" value="RUO38305.1"/>
    <property type="molecule type" value="Genomic_DNA"/>
</dbReference>
<keyword evidence="9" id="KW-1185">Reference proteome</keyword>
<evidence type="ECO:0000256" key="3">
    <source>
        <dbReference type="ARBA" id="ARBA00022448"/>
    </source>
</evidence>
<dbReference type="Pfam" id="PF25917">
    <property type="entry name" value="BSH_RND"/>
    <property type="match status" value="1"/>
</dbReference>
<proteinExistence type="inferred from homology"/>
<feature type="compositionally biased region" description="Basic and acidic residues" evidence="4">
    <location>
        <begin position="368"/>
        <end position="377"/>
    </location>
</feature>
<organism evidence="8 9">
    <name type="scientific">Aliidiomarina shirensis</name>
    <dbReference type="NCBI Taxonomy" id="1048642"/>
    <lineage>
        <taxon>Bacteria</taxon>
        <taxon>Pseudomonadati</taxon>
        <taxon>Pseudomonadota</taxon>
        <taxon>Gammaproteobacteria</taxon>
        <taxon>Alteromonadales</taxon>
        <taxon>Idiomarinaceae</taxon>
        <taxon>Aliidiomarina</taxon>
    </lineage>
</organism>